<dbReference type="Pfam" id="PF02361">
    <property type="entry name" value="CbiQ"/>
    <property type="match status" value="1"/>
</dbReference>
<protein>
    <submittedName>
        <fullName evidence="7">Cobalt/nickel transport system permease protein</fullName>
    </submittedName>
</protein>
<accession>A0A239EN73</accession>
<name>A0A239EN73_9FIRM</name>
<keyword evidence="4 6" id="KW-1133">Transmembrane helix</keyword>
<dbReference type="InterPro" id="IPR052770">
    <property type="entry name" value="Cobalt_transport_CbiQ"/>
</dbReference>
<keyword evidence="3 6" id="KW-0812">Transmembrane</keyword>
<evidence type="ECO:0000256" key="3">
    <source>
        <dbReference type="ARBA" id="ARBA00022692"/>
    </source>
</evidence>
<dbReference type="GO" id="GO:0006824">
    <property type="term" value="P:cobalt ion transport"/>
    <property type="evidence" value="ECO:0007669"/>
    <property type="project" value="InterPro"/>
</dbReference>
<dbReference type="PANTHER" id="PTHR43723">
    <property type="entry name" value="COBALT TRANSPORT PROTEIN CBIQ"/>
    <property type="match status" value="1"/>
</dbReference>
<dbReference type="InterPro" id="IPR003339">
    <property type="entry name" value="ABC/ECF_trnsptr_transmembrane"/>
</dbReference>
<dbReference type="OrthoDB" id="9815246at2"/>
<dbReference type="PANTHER" id="PTHR43723:SF1">
    <property type="entry name" value="COBALT TRANSPORT PROTEIN CBIQ"/>
    <property type="match status" value="1"/>
</dbReference>
<feature type="transmembrane region" description="Helical" evidence="6">
    <location>
        <begin position="22"/>
        <end position="51"/>
    </location>
</feature>
<dbReference type="InterPro" id="IPR012809">
    <property type="entry name" value="ECF_CbiQ"/>
</dbReference>
<organism evidence="7 8">
    <name type="scientific">Anaerovirgula multivorans</name>
    <dbReference type="NCBI Taxonomy" id="312168"/>
    <lineage>
        <taxon>Bacteria</taxon>
        <taxon>Bacillati</taxon>
        <taxon>Bacillota</taxon>
        <taxon>Clostridia</taxon>
        <taxon>Peptostreptococcales</taxon>
        <taxon>Natronincolaceae</taxon>
        <taxon>Anaerovirgula</taxon>
    </lineage>
</organism>
<comment type="subcellular location">
    <subcellularLocation>
        <location evidence="1">Cell membrane</location>
        <topology evidence="1">Multi-pass membrane protein</topology>
    </subcellularLocation>
</comment>
<evidence type="ECO:0000313" key="7">
    <source>
        <dbReference type="EMBL" id="SNS46087.1"/>
    </source>
</evidence>
<dbReference type="RefSeq" id="WP_089283163.1">
    <property type="nucleotide sequence ID" value="NZ_FZOJ01000010.1"/>
</dbReference>
<evidence type="ECO:0000256" key="2">
    <source>
        <dbReference type="ARBA" id="ARBA00022475"/>
    </source>
</evidence>
<feature type="transmembrane region" description="Helical" evidence="6">
    <location>
        <begin position="145"/>
        <end position="165"/>
    </location>
</feature>
<keyword evidence="2" id="KW-1003">Cell membrane</keyword>
<evidence type="ECO:0000256" key="6">
    <source>
        <dbReference type="SAM" id="Phobius"/>
    </source>
</evidence>
<dbReference type="Proteomes" id="UP000198304">
    <property type="component" value="Unassembled WGS sequence"/>
</dbReference>
<dbReference type="AlphaFoldDB" id="A0A239EN73"/>
<dbReference type="CDD" id="cd16914">
    <property type="entry name" value="EcfT"/>
    <property type="match status" value="1"/>
</dbReference>
<feature type="transmembrane region" description="Helical" evidence="6">
    <location>
        <begin position="103"/>
        <end position="124"/>
    </location>
</feature>
<dbReference type="EMBL" id="FZOJ01000010">
    <property type="protein sequence ID" value="SNS46087.1"/>
    <property type="molecule type" value="Genomic_DNA"/>
</dbReference>
<sequence>MYFVDHLAYCSPLRKMNPNQKLIFSIANMVMVLLATGYILPVAVILLMTLITITKGKISVKNFGKILLLPALFLIMGIIPVMVGLEMEAGLKIYLTWEGFYQGIFLAVRALAAIICLYFFILTTPMVDTLQLLKKYRCPALIRELMFLIYRFIMILTEITMKIFLAQRCRGGYNTIRNSRQSLSHLVSSLFLGLYQRSEESQRGLVARGYNGEIDLLPLEYDPSPKVWLFIITTQAALLFLLMI</sequence>
<keyword evidence="5 6" id="KW-0472">Membrane</keyword>
<keyword evidence="8" id="KW-1185">Reference proteome</keyword>
<feature type="transmembrane region" description="Helical" evidence="6">
    <location>
        <begin position="63"/>
        <end position="83"/>
    </location>
</feature>
<evidence type="ECO:0000313" key="8">
    <source>
        <dbReference type="Proteomes" id="UP000198304"/>
    </source>
</evidence>
<dbReference type="NCBIfam" id="TIGR02454">
    <property type="entry name" value="ECF_T_CbiQ"/>
    <property type="match status" value="1"/>
</dbReference>
<evidence type="ECO:0000256" key="1">
    <source>
        <dbReference type="ARBA" id="ARBA00004651"/>
    </source>
</evidence>
<proteinExistence type="predicted"/>
<gene>
    <name evidence="7" type="ORF">SAMN05446037_1010127</name>
</gene>
<dbReference type="GO" id="GO:0043190">
    <property type="term" value="C:ATP-binding cassette (ABC) transporter complex"/>
    <property type="evidence" value="ECO:0007669"/>
    <property type="project" value="InterPro"/>
</dbReference>
<reference evidence="7 8" key="1">
    <citation type="submission" date="2017-06" db="EMBL/GenBank/DDBJ databases">
        <authorList>
            <person name="Kim H.J."/>
            <person name="Triplett B.A."/>
        </authorList>
    </citation>
    <scope>NUCLEOTIDE SEQUENCE [LARGE SCALE GENOMIC DNA]</scope>
    <source>
        <strain evidence="7 8">SCA</strain>
    </source>
</reference>
<evidence type="ECO:0000256" key="5">
    <source>
        <dbReference type="ARBA" id="ARBA00023136"/>
    </source>
</evidence>
<evidence type="ECO:0000256" key="4">
    <source>
        <dbReference type="ARBA" id="ARBA00022989"/>
    </source>
</evidence>